<dbReference type="OrthoDB" id="9986634at2759"/>
<evidence type="ECO:0000313" key="3">
    <source>
        <dbReference type="RefSeq" id="XP_033788936.1"/>
    </source>
</evidence>
<dbReference type="PANTHER" id="PTHR14485:SF4">
    <property type="entry name" value="TETRATRICOPEPTIDE REPEAT PROTEIN 23-LIKE"/>
    <property type="match status" value="1"/>
</dbReference>
<dbReference type="Proteomes" id="UP000515159">
    <property type="component" value="Chromosome 1"/>
</dbReference>
<dbReference type="FunCoup" id="A0A6P8QQR4">
    <property type="interactions" value="45"/>
</dbReference>
<dbReference type="SUPFAM" id="SSF48452">
    <property type="entry name" value="TPR-like"/>
    <property type="match status" value="2"/>
</dbReference>
<dbReference type="SMART" id="SM00028">
    <property type="entry name" value="TPR"/>
    <property type="match status" value="4"/>
</dbReference>
<dbReference type="GeneID" id="117355069"/>
<dbReference type="InterPro" id="IPR019734">
    <property type="entry name" value="TPR_rpt"/>
</dbReference>
<dbReference type="PANTHER" id="PTHR14485">
    <property type="entry name" value="TETRATRICOPEPTIDE REPEAT PROTEIN 23"/>
    <property type="match status" value="1"/>
</dbReference>
<sequence>MQASPICIPTVSMGDWVNLQLTQETDTSLPDYLHNSMDGSTLEDSDKKPAKPKNKFQHRKVTSVPQEKLAQALTMVEKFIQEKEILKANKELIRIVALTRIVHGDGHWRLAQSFANLAHGYLTLRGFPAQAKAHAESAKDILLSTVQATKSEEEKKEILGTLVTIYYTIGMAHLMQDNGRESYLSLQKVEQIMREMQGLHRNEIPELKTSENDIRIALGRACLLQNKLTLAIEYFEKAINYIISENGDTVTELINLYQDIAKAEQLRKMPEKAIEHLLQAHSIAVALYKKESIEAAQTGILLARAHAASEIFQNIQAAEMYFVESVYAYRMTRGPDDSHTLNTIVEFSKWLIQVGKKQEAYDLLNDSFKCEEDIDLDFSEKKAEIRHLMGSICLAEGKLQKAYKLLKKCLEIQNVVYGSQHKKTKETWELLNMLQRSRGRGGES</sequence>
<dbReference type="Gene3D" id="1.25.40.10">
    <property type="entry name" value="Tetratricopeptide repeat domain"/>
    <property type="match status" value="3"/>
</dbReference>
<protein>
    <submittedName>
        <fullName evidence="3">Tetratricopeptide repeat protein 23-like isoform X1</fullName>
    </submittedName>
</protein>
<dbReference type="Pfam" id="PF13181">
    <property type="entry name" value="TPR_8"/>
    <property type="match status" value="2"/>
</dbReference>
<name>A0A6P8QQR4_GEOSA</name>
<accession>A0A6P8QQR4</accession>
<dbReference type="CTD" id="153657"/>
<evidence type="ECO:0000256" key="1">
    <source>
        <dbReference type="SAM" id="MobiDB-lite"/>
    </source>
</evidence>
<dbReference type="AlphaFoldDB" id="A0A6P8QQR4"/>
<dbReference type="KEGG" id="gsh:117355069"/>
<dbReference type="InParanoid" id="A0A6P8QQR4"/>
<reference evidence="3" key="1">
    <citation type="submission" date="2025-08" db="UniProtKB">
        <authorList>
            <consortium name="RefSeq"/>
        </authorList>
    </citation>
    <scope>IDENTIFICATION</scope>
</reference>
<dbReference type="RefSeq" id="XP_033788936.1">
    <property type="nucleotide sequence ID" value="XM_033933045.1"/>
</dbReference>
<dbReference type="InterPro" id="IPR011990">
    <property type="entry name" value="TPR-like_helical_dom_sf"/>
</dbReference>
<feature type="region of interest" description="Disordered" evidence="1">
    <location>
        <begin position="30"/>
        <end position="61"/>
    </location>
</feature>
<gene>
    <name evidence="3" type="primary">TTC23L</name>
</gene>
<organism evidence="2 3">
    <name type="scientific">Geotrypetes seraphini</name>
    <name type="common">Gaboon caecilian</name>
    <name type="synonym">Caecilia seraphini</name>
    <dbReference type="NCBI Taxonomy" id="260995"/>
    <lineage>
        <taxon>Eukaryota</taxon>
        <taxon>Metazoa</taxon>
        <taxon>Chordata</taxon>
        <taxon>Craniata</taxon>
        <taxon>Vertebrata</taxon>
        <taxon>Euteleostomi</taxon>
        <taxon>Amphibia</taxon>
        <taxon>Gymnophiona</taxon>
        <taxon>Geotrypetes</taxon>
    </lineage>
</organism>
<evidence type="ECO:0000313" key="2">
    <source>
        <dbReference type="Proteomes" id="UP000515159"/>
    </source>
</evidence>
<proteinExistence type="predicted"/>
<dbReference type="InterPro" id="IPR042621">
    <property type="entry name" value="TTC23/TTC23L"/>
</dbReference>
<feature type="compositionally biased region" description="Basic residues" evidence="1">
    <location>
        <begin position="50"/>
        <end position="61"/>
    </location>
</feature>
<keyword evidence="2" id="KW-1185">Reference proteome</keyword>